<dbReference type="RefSeq" id="WP_109654378.1">
    <property type="nucleotide sequence ID" value="NZ_JACWLN010000012.1"/>
</dbReference>
<dbReference type="EMBL" id="JACWLN010000012">
    <property type="protein sequence ID" value="MBD1262585.1"/>
    <property type="molecule type" value="Genomic_DNA"/>
</dbReference>
<reference evidence="2 3" key="1">
    <citation type="submission" date="2018-05" db="EMBL/GenBank/DDBJ databases">
        <title>Genomic Encyclopedia of Archaeal and Bacterial Type Strains, Phase II (KMG-II): from individual species to whole genera.</title>
        <authorList>
            <person name="Goeker M."/>
        </authorList>
    </citation>
    <scope>NUCLEOTIDE SEQUENCE [LARGE SCALE GENOMIC DNA]</scope>
    <source>
        <strain evidence="2 3">DSM 23514</strain>
    </source>
</reference>
<accession>A0A316DSE3</accession>
<gene>
    <name evidence="1" type="ORF">HZY62_18450</name>
    <name evidence="2" type="ORF">LX92_04018</name>
</gene>
<evidence type="ECO:0000313" key="2">
    <source>
        <dbReference type="EMBL" id="PWK21217.1"/>
    </source>
</evidence>
<evidence type="ECO:0000313" key="1">
    <source>
        <dbReference type="EMBL" id="MBD1262585.1"/>
    </source>
</evidence>
<dbReference type="OrthoDB" id="9800461at2"/>
<keyword evidence="4" id="KW-1185">Reference proteome</keyword>
<sequence>MKATGYSGTPLAKKLGIKAGFKIKIVNQPAYYYKLFKDFPSETDHINDVKTKKDFIHYFAKTTAELIGDITQLRQEIAQNGIIWISWPKKASKVESDLNGNIVREIGLSNGLVDIKVCAIDETWSGLKFVIPVKDRT</sequence>
<dbReference type="Proteomes" id="UP000651837">
    <property type="component" value="Unassembled WGS sequence"/>
</dbReference>
<evidence type="ECO:0000313" key="3">
    <source>
        <dbReference type="Proteomes" id="UP000245667"/>
    </source>
</evidence>
<dbReference type="AlphaFoldDB" id="A0A316DSE3"/>
<dbReference type="Proteomes" id="UP000245667">
    <property type="component" value="Unassembled WGS sequence"/>
</dbReference>
<reference evidence="1 4" key="2">
    <citation type="submission" date="2020-07" db="EMBL/GenBank/DDBJ databases">
        <title>The draft genome sequence of Maribacter polysiphoniae KCTC 22021.</title>
        <authorList>
            <person name="Mu L."/>
        </authorList>
    </citation>
    <scope>NUCLEOTIDE SEQUENCE [LARGE SCALE GENOMIC DNA]</scope>
    <source>
        <strain evidence="1 4">KCTC 22021</strain>
    </source>
</reference>
<comment type="caution">
    <text evidence="2">The sequence shown here is derived from an EMBL/GenBank/DDBJ whole genome shotgun (WGS) entry which is preliminary data.</text>
</comment>
<name>A0A316DSE3_9FLAO</name>
<evidence type="ECO:0000313" key="4">
    <source>
        <dbReference type="Proteomes" id="UP000651837"/>
    </source>
</evidence>
<dbReference type="EMBL" id="QGGQ01000013">
    <property type="protein sequence ID" value="PWK21217.1"/>
    <property type="molecule type" value="Genomic_DNA"/>
</dbReference>
<proteinExistence type="predicted"/>
<protein>
    <submittedName>
        <fullName evidence="1">DUF3052 family protein</fullName>
    </submittedName>
</protein>
<organism evidence="2 3">
    <name type="scientific">Maribacter polysiphoniae</name>
    <dbReference type="NCBI Taxonomy" id="429344"/>
    <lineage>
        <taxon>Bacteria</taxon>
        <taxon>Pseudomonadati</taxon>
        <taxon>Bacteroidota</taxon>
        <taxon>Flavobacteriia</taxon>
        <taxon>Flavobacteriales</taxon>
        <taxon>Flavobacteriaceae</taxon>
        <taxon>Maribacter</taxon>
    </lineage>
</organism>